<dbReference type="PANTHER" id="PTHR30363:SF4">
    <property type="entry name" value="GLYCEROL-3-PHOSPHATE REGULON REPRESSOR"/>
    <property type="match status" value="1"/>
</dbReference>
<keyword evidence="2" id="KW-0805">Transcription regulation</keyword>
<dbReference type="InterPro" id="IPR037171">
    <property type="entry name" value="NagB/RpiA_transferase-like"/>
</dbReference>
<dbReference type="InterPro" id="IPR001034">
    <property type="entry name" value="DeoR_HTH"/>
</dbReference>
<evidence type="ECO:0000259" key="5">
    <source>
        <dbReference type="PROSITE" id="PS51000"/>
    </source>
</evidence>
<evidence type="ECO:0000256" key="3">
    <source>
        <dbReference type="ARBA" id="ARBA00023125"/>
    </source>
</evidence>
<keyword evidence="4" id="KW-0804">Transcription</keyword>
<dbReference type="KEGG" id="lit:FPZ52_12520"/>
<proteinExistence type="predicted"/>
<evidence type="ECO:0000313" key="6">
    <source>
        <dbReference type="EMBL" id="QDY70523.1"/>
    </source>
</evidence>
<dbReference type="SUPFAM" id="SSF46785">
    <property type="entry name" value="Winged helix' DNA-binding domain"/>
    <property type="match status" value="1"/>
</dbReference>
<evidence type="ECO:0000256" key="1">
    <source>
        <dbReference type="ARBA" id="ARBA00022491"/>
    </source>
</evidence>
<dbReference type="SUPFAM" id="SSF100950">
    <property type="entry name" value="NagB/RpiA/CoA transferase-like"/>
    <property type="match status" value="1"/>
</dbReference>
<dbReference type="RefSeq" id="WP_146365941.1">
    <property type="nucleotide sequence ID" value="NZ_CP042262.1"/>
</dbReference>
<organism evidence="6 7">
    <name type="scientific">Qingshengfaniella alkalisoli</name>
    <dbReference type="NCBI Taxonomy" id="2599296"/>
    <lineage>
        <taxon>Bacteria</taxon>
        <taxon>Pseudomonadati</taxon>
        <taxon>Pseudomonadota</taxon>
        <taxon>Alphaproteobacteria</taxon>
        <taxon>Rhodobacterales</taxon>
        <taxon>Paracoccaceae</taxon>
        <taxon>Qingshengfaniella</taxon>
    </lineage>
</organism>
<accession>A0A5B8IY43</accession>
<dbReference type="Pfam" id="PF08220">
    <property type="entry name" value="HTH_DeoR"/>
    <property type="match status" value="1"/>
</dbReference>
<name>A0A5B8IY43_9RHOB</name>
<dbReference type="PROSITE" id="PS00894">
    <property type="entry name" value="HTH_DEOR_1"/>
    <property type="match status" value="1"/>
</dbReference>
<dbReference type="AlphaFoldDB" id="A0A5B8IY43"/>
<reference evidence="6 7" key="1">
    <citation type="submission" date="2019-07" db="EMBL/GenBank/DDBJ databases">
        <title>Litoreibacter alkalisoli sp. nov., isolated from saline-alkaline soil.</title>
        <authorList>
            <person name="Wang S."/>
            <person name="Xu L."/>
            <person name="Xing Y.-T."/>
            <person name="Sun J.-Q."/>
        </authorList>
    </citation>
    <scope>NUCLEOTIDE SEQUENCE [LARGE SCALE GENOMIC DNA]</scope>
    <source>
        <strain evidence="6 7">LN3S51</strain>
        <plasmid evidence="6 7">unnamed1</plasmid>
    </source>
</reference>
<dbReference type="InterPro" id="IPR036390">
    <property type="entry name" value="WH_DNA-bd_sf"/>
</dbReference>
<dbReference type="InterPro" id="IPR018356">
    <property type="entry name" value="Tscrpt_reg_HTH_DeoR_CS"/>
</dbReference>
<dbReference type="PANTHER" id="PTHR30363">
    <property type="entry name" value="HTH-TYPE TRANSCRIPTIONAL REGULATOR SRLR-RELATED"/>
    <property type="match status" value="1"/>
</dbReference>
<dbReference type="Gene3D" id="3.40.50.1360">
    <property type="match status" value="1"/>
</dbReference>
<evidence type="ECO:0000256" key="4">
    <source>
        <dbReference type="ARBA" id="ARBA00023163"/>
    </source>
</evidence>
<dbReference type="PRINTS" id="PR00037">
    <property type="entry name" value="HTHLACR"/>
</dbReference>
<dbReference type="SMART" id="SM01134">
    <property type="entry name" value="DeoRC"/>
    <property type="match status" value="1"/>
</dbReference>
<dbReference type="SMART" id="SM00420">
    <property type="entry name" value="HTH_DEOR"/>
    <property type="match status" value="1"/>
</dbReference>
<protein>
    <submittedName>
        <fullName evidence="6">DeoR/GlpR transcriptional regulator</fullName>
    </submittedName>
</protein>
<keyword evidence="6" id="KW-0614">Plasmid</keyword>
<evidence type="ECO:0000313" key="7">
    <source>
        <dbReference type="Proteomes" id="UP000318483"/>
    </source>
</evidence>
<dbReference type="Pfam" id="PF00455">
    <property type="entry name" value="DeoRC"/>
    <property type="match status" value="1"/>
</dbReference>
<dbReference type="GO" id="GO:0003700">
    <property type="term" value="F:DNA-binding transcription factor activity"/>
    <property type="evidence" value="ECO:0007669"/>
    <property type="project" value="InterPro"/>
</dbReference>
<dbReference type="InterPro" id="IPR050313">
    <property type="entry name" value="Carb_Metab_HTH_regulators"/>
</dbReference>
<dbReference type="GO" id="GO:0003677">
    <property type="term" value="F:DNA binding"/>
    <property type="evidence" value="ECO:0007669"/>
    <property type="project" value="UniProtKB-KW"/>
</dbReference>
<dbReference type="PROSITE" id="PS51000">
    <property type="entry name" value="HTH_DEOR_2"/>
    <property type="match status" value="1"/>
</dbReference>
<evidence type="ECO:0000256" key="2">
    <source>
        <dbReference type="ARBA" id="ARBA00023015"/>
    </source>
</evidence>
<sequence>MRKADRQDRILDELRWKPHVRANELAARFGVSTETIRRDLKSLSEAGMLERAYGGASPLAPGGWPTLDQRKLERVDEREQVAALAETIVSDGDTLMVDAGSSTLAFARQIASSGKRLRILTNSLQVAAVAGQSPKIDVKICPGDFLASEAAAIGPETVDFVFRHNVSLCVLGASALNEDGISETVPGFAPVKRAMIQASERAVFLLDHSKFGRAHLDRVAAPRPGMTLCLDKAPPRTLNTAWIERGAEILVTRP</sequence>
<keyword evidence="1" id="KW-0678">Repressor</keyword>
<geneLocation type="plasmid" evidence="6 7">
    <name>unnamed1</name>
</geneLocation>
<dbReference type="Gene3D" id="1.10.10.10">
    <property type="entry name" value="Winged helix-like DNA-binding domain superfamily/Winged helix DNA-binding domain"/>
    <property type="match status" value="1"/>
</dbReference>
<dbReference type="Proteomes" id="UP000318483">
    <property type="component" value="Plasmid unnamed1"/>
</dbReference>
<gene>
    <name evidence="6" type="ORF">FPZ52_12520</name>
</gene>
<dbReference type="EMBL" id="CP042262">
    <property type="protein sequence ID" value="QDY70523.1"/>
    <property type="molecule type" value="Genomic_DNA"/>
</dbReference>
<dbReference type="OrthoDB" id="9816363at2"/>
<keyword evidence="3" id="KW-0238">DNA-binding</keyword>
<keyword evidence="7" id="KW-1185">Reference proteome</keyword>
<dbReference type="InterPro" id="IPR036388">
    <property type="entry name" value="WH-like_DNA-bd_sf"/>
</dbReference>
<dbReference type="InterPro" id="IPR014036">
    <property type="entry name" value="DeoR-like_C"/>
</dbReference>
<feature type="domain" description="HTH deoR-type" evidence="5">
    <location>
        <begin position="3"/>
        <end position="58"/>
    </location>
</feature>